<dbReference type="EMBL" id="LFJN01000008">
    <property type="protein sequence ID" value="KPI42107.1"/>
    <property type="molecule type" value="Genomic_DNA"/>
</dbReference>
<evidence type="ECO:0000256" key="3">
    <source>
        <dbReference type="SAM" id="MobiDB-lite"/>
    </source>
</evidence>
<dbReference type="OrthoDB" id="1700726at2759"/>
<dbReference type="GO" id="GO:0004467">
    <property type="term" value="F:long-chain fatty acid-CoA ligase activity"/>
    <property type="evidence" value="ECO:0007669"/>
    <property type="project" value="TreeGrafter"/>
</dbReference>
<dbReference type="PANTHER" id="PTHR43272">
    <property type="entry name" value="LONG-CHAIN-FATTY-ACID--COA LIGASE"/>
    <property type="match status" value="1"/>
</dbReference>
<dbReference type="InterPro" id="IPR000873">
    <property type="entry name" value="AMP-dep_synth/lig_dom"/>
</dbReference>
<dbReference type="GeneID" id="28737751"/>
<dbReference type="GO" id="GO:0016020">
    <property type="term" value="C:membrane"/>
    <property type="evidence" value="ECO:0007669"/>
    <property type="project" value="TreeGrafter"/>
</dbReference>
<protein>
    <submittedName>
        <fullName evidence="5">Long chain acyl-CoA synthetase 7, peroxisomal</fullName>
    </submittedName>
</protein>
<dbReference type="GO" id="GO:0005524">
    <property type="term" value="F:ATP binding"/>
    <property type="evidence" value="ECO:0007669"/>
    <property type="project" value="UniProtKB-KW"/>
</dbReference>
<evidence type="ECO:0000256" key="2">
    <source>
        <dbReference type="ARBA" id="ARBA00022840"/>
    </source>
</evidence>
<accession>A0A0N1P0I6</accession>
<dbReference type="PANTHER" id="PTHR43272:SF33">
    <property type="entry name" value="AMP-BINDING DOMAIN-CONTAINING PROTEIN-RELATED"/>
    <property type="match status" value="1"/>
</dbReference>
<sequence>MTSFLSSKPLHLRKSQENAGPVPKGQAHAVPLPNSKRPGRTAVYRNWRFQDALVDTLDPEVRTVHEIFEQTAKRLPHQPYLGHRPWNSSKQAWGPYQYLDYETVQQRRAAFGAGLVELHARQGITGPFGVGLWCPNRPEWQITDLGCMSQSLYSVSLYETLGPETTEFIINHASLPCVVTSLTHFIITVESLEPAENETQETSKKALLSSLASEAGLQILSMSEVEAVGSKSGRPCNPPQPNDILTINYTSGTTGMPKGVVLEHRNGVAAASASLCGTSITETDIFASYLPAAHIYERMMEQLATWAGSRIAYFHGNVLELVDDLKIMKPTIFPCVPRLWNRFGGVIKSNTVEQPGIKGALSRQVVSTKLANIRRKDNPTSKHMLYDRIWSKKVASALGLQNTRMLASGSAPLDPGLQQFLQIIVPGRLLQGYGLTESFAASITQLDGDLSVNNVGAPVCAIEICLLSVPDMEYTVDDKPYPRGELLLRGPAVFREYYKNPEETAKSFTEDGWFKTGDIAQIDELGRTAIIDRRKNVLKLAQGEYVSPEKIEGVYLSQCNYLASAFVHGDSLQSSLVGIFGVSPDFFAPFASKIIGTPISPTDIAAVKSACQNEKVKAAVLRDFERAAKKKLSGFEKVKVLSLMVDPFTVDNECLTPTLKLKRPFAAKKFRTELDELYKIGLEKESRPKAKL</sequence>
<dbReference type="RefSeq" id="XP_018002070.1">
    <property type="nucleotide sequence ID" value="XM_018145871.1"/>
</dbReference>
<organism evidence="5 6">
    <name type="scientific">Cyphellophora attinorum</name>
    <dbReference type="NCBI Taxonomy" id="1664694"/>
    <lineage>
        <taxon>Eukaryota</taxon>
        <taxon>Fungi</taxon>
        <taxon>Dikarya</taxon>
        <taxon>Ascomycota</taxon>
        <taxon>Pezizomycotina</taxon>
        <taxon>Eurotiomycetes</taxon>
        <taxon>Chaetothyriomycetidae</taxon>
        <taxon>Chaetothyriales</taxon>
        <taxon>Cyphellophoraceae</taxon>
        <taxon>Cyphellophora</taxon>
    </lineage>
</organism>
<dbReference type="VEuPathDB" id="FungiDB:AB675_5641"/>
<dbReference type="InterPro" id="IPR020845">
    <property type="entry name" value="AMP-binding_CS"/>
</dbReference>
<evidence type="ECO:0000313" key="5">
    <source>
        <dbReference type="EMBL" id="KPI42107.1"/>
    </source>
</evidence>
<comment type="caution">
    <text evidence="5">The sequence shown here is derived from an EMBL/GenBank/DDBJ whole genome shotgun (WGS) entry which is preliminary data.</text>
</comment>
<feature type="region of interest" description="Disordered" evidence="3">
    <location>
        <begin position="1"/>
        <end position="37"/>
    </location>
</feature>
<gene>
    <name evidence="5" type="ORF">AB675_5641</name>
</gene>
<dbReference type="PROSITE" id="PS00455">
    <property type="entry name" value="AMP_BINDING"/>
    <property type="match status" value="1"/>
</dbReference>
<proteinExistence type="predicted"/>
<keyword evidence="6" id="KW-1185">Reference proteome</keyword>
<dbReference type="AlphaFoldDB" id="A0A0N1P0I6"/>
<evidence type="ECO:0000256" key="1">
    <source>
        <dbReference type="ARBA" id="ARBA00022741"/>
    </source>
</evidence>
<dbReference type="STRING" id="1664694.A0A0N1P0I6"/>
<dbReference type="Proteomes" id="UP000038010">
    <property type="component" value="Unassembled WGS sequence"/>
</dbReference>
<evidence type="ECO:0000313" key="6">
    <source>
        <dbReference type="Proteomes" id="UP000038010"/>
    </source>
</evidence>
<feature type="domain" description="AMP-dependent synthetase/ligase" evidence="4">
    <location>
        <begin position="69"/>
        <end position="498"/>
    </location>
</feature>
<evidence type="ECO:0000259" key="4">
    <source>
        <dbReference type="Pfam" id="PF00501"/>
    </source>
</evidence>
<reference evidence="5 6" key="1">
    <citation type="submission" date="2015-06" db="EMBL/GenBank/DDBJ databases">
        <title>Draft genome of the ant-associated black yeast Phialophora attae CBS 131958.</title>
        <authorList>
            <person name="Moreno L.F."/>
            <person name="Stielow B.J."/>
            <person name="de Hoog S."/>
            <person name="Vicente V.A."/>
            <person name="Weiss V.A."/>
            <person name="de Vries M."/>
            <person name="Cruz L.M."/>
            <person name="Souza E.M."/>
        </authorList>
    </citation>
    <scope>NUCLEOTIDE SEQUENCE [LARGE SCALE GENOMIC DNA]</scope>
    <source>
        <strain evidence="5 6">CBS 131958</strain>
    </source>
</reference>
<dbReference type="Gene3D" id="3.40.50.12780">
    <property type="entry name" value="N-terminal domain of ligase-like"/>
    <property type="match status" value="1"/>
</dbReference>
<keyword evidence="2" id="KW-0067">ATP-binding</keyword>
<keyword evidence="1" id="KW-0547">Nucleotide-binding</keyword>
<dbReference type="Pfam" id="PF00501">
    <property type="entry name" value="AMP-binding"/>
    <property type="match status" value="1"/>
</dbReference>
<dbReference type="GO" id="GO:0005783">
    <property type="term" value="C:endoplasmic reticulum"/>
    <property type="evidence" value="ECO:0007669"/>
    <property type="project" value="TreeGrafter"/>
</dbReference>
<name>A0A0N1P0I6_9EURO</name>
<dbReference type="InterPro" id="IPR042099">
    <property type="entry name" value="ANL_N_sf"/>
</dbReference>
<dbReference type="SUPFAM" id="SSF56801">
    <property type="entry name" value="Acetyl-CoA synthetase-like"/>
    <property type="match status" value="1"/>
</dbReference>